<feature type="domain" description="Phosphoribosyltransferase" evidence="2">
    <location>
        <begin position="160"/>
        <end position="234"/>
    </location>
</feature>
<protein>
    <recommendedName>
        <fullName evidence="2">Phosphoribosyltransferase domain-containing protein</fullName>
    </recommendedName>
</protein>
<evidence type="ECO:0000313" key="3">
    <source>
        <dbReference type="EMBL" id="GJD13910.1"/>
    </source>
</evidence>
<dbReference type="Gene3D" id="3.40.50.2020">
    <property type="match status" value="1"/>
</dbReference>
<dbReference type="InterPro" id="IPR000836">
    <property type="entry name" value="PRTase_dom"/>
</dbReference>
<proteinExistence type="inferred from homology"/>
<dbReference type="PANTHER" id="PTHR47505">
    <property type="entry name" value="DNA UTILIZATION PROTEIN YHGH"/>
    <property type="match status" value="1"/>
</dbReference>
<evidence type="ECO:0000313" key="4">
    <source>
        <dbReference type="Proteomes" id="UP000886943"/>
    </source>
</evidence>
<dbReference type="PANTHER" id="PTHR47505:SF1">
    <property type="entry name" value="DNA UTILIZATION PROTEIN YHGH"/>
    <property type="match status" value="1"/>
</dbReference>
<reference evidence="3" key="1">
    <citation type="submission" date="2021-08" db="EMBL/GenBank/DDBJ databases">
        <title>Draft genome sequence of the GABA producer Bifidobacterium adolescentis 4-2, isolated from healthy human feces.</title>
        <authorList>
            <person name="Altaib H."/>
            <person name="Niwa R."/>
            <person name="Abe M."/>
            <person name="Suzuki T."/>
        </authorList>
    </citation>
    <scope>NUCLEOTIDE SEQUENCE</scope>
    <source>
        <strain evidence="3">4-2</strain>
    </source>
</reference>
<name>A0AAN4VMF5_BIFAD</name>
<organism evidence="3 4">
    <name type="scientific">Bifidobacterium adolescentis</name>
    <dbReference type="NCBI Taxonomy" id="1680"/>
    <lineage>
        <taxon>Bacteria</taxon>
        <taxon>Bacillati</taxon>
        <taxon>Actinomycetota</taxon>
        <taxon>Actinomycetes</taxon>
        <taxon>Bifidobacteriales</taxon>
        <taxon>Bifidobacteriaceae</taxon>
        <taxon>Bifidobacterium</taxon>
    </lineage>
</organism>
<sequence length="238" mass="25852">MNLMAGSFAHMANLLFPRGCAGCDKPDDVLCDACLASFDCELSQPLETAEMGRWFACGWYRGAARQSILAWKDHGDEECDRPFSDALCRLAERAGVIDAMDGVREICDTILVVPASSSIASMRQRGRRHMMPLAKRLSAFLRCRTGFRVQVCDALTNKGIKGKSVETKGTEQRAQRLKGHVMVRPGVTLQNKAVILVDDIVTSGATMRRCVDALTSQGALVITVLALAHTPAGRPLTA</sequence>
<dbReference type="Proteomes" id="UP000886943">
    <property type="component" value="Unassembled WGS sequence"/>
</dbReference>
<dbReference type="SUPFAM" id="SSF53271">
    <property type="entry name" value="PRTase-like"/>
    <property type="match status" value="1"/>
</dbReference>
<dbReference type="CDD" id="cd06223">
    <property type="entry name" value="PRTases_typeI"/>
    <property type="match status" value="1"/>
</dbReference>
<comment type="caution">
    <text evidence="3">The sequence shown here is derived from an EMBL/GenBank/DDBJ whole genome shotgun (WGS) entry which is preliminary data.</text>
</comment>
<dbReference type="KEGG" id="bado:BBMN23_0727"/>
<gene>
    <name evidence="3" type="ORF">BIFAD42_08940</name>
</gene>
<comment type="similarity">
    <text evidence="1">Belongs to the ComF/GntX family.</text>
</comment>
<evidence type="ECO:0000256" key="1">
    <source>
        <dbReference type="ARBA" id="ARBA00008007"/>
    </source>
</evidence>
<dbReference type="AlphaFoldDB" id="A0AAN4VMF5"/>
<accession>A0AAN4VMF5</accession>
<dbReference type="InterPro" id="IPR051910">
    <property type="entry name" value="ComF/GntX_DNA_util-trans"/>
</dbReference>
<evidence type="ECO:0000259" key="2">
    <source>
        <dbReference type="Pfam" id="PF00156"/>
    </source>
</evidence>
<dbReference type="EMBL" id="BPPZ01000004">
    <property type="protein sequence ID" value="GJD13910.1"/>
    <property type="molecule type" value="Genomic_DNA"/>
</dbReference>
<dbReference type="InterPro" id="IPR029057">
    <property type="entry name" value="PRTase-like"/>
</dbReference>
<dbReference type="Pfam" id="PF00156">
    <property type="entry name" value="Pribosyltran"/>
    <property type="match status" value="1"/>
</dbReference>